<protein>
    <submittedName>
        <fullName evidence="2">DinB family protein</fullName>
    </submittedName>
</protein>
<reference evidence="2 3" key="1">
    <citation type="submission" date="2018-11" db="EMBL/GenBank/DDBJ databases">
        <title>Sequencing the genomes of 1000 actinobacteria strains.</title>
        <authorList>
            <person name="Klenk H.-P."/>
        </authorList>
    </citation>
    <scope>NUCLEOTIDE SEQUENCE [LARGE SCALE GENOMIC DNA]</scope>
    <source>
        <strain evidence="2 3">DSM 44254</strain>
    </source>
</reference>
<accession>A0A3N1CU26</accession>
<dbReference type="EMBL" id="RJKE01000001">
    <property type="protein sequence ID" value="ROO84684.1"/>
    <property type="molecule type" value="Genomic_DNA"/>
</dbReference>
<dbReference type="Proteomes" id="UP000272400">
    <property type="component" value="Unassembled WGS sequence"/>
</dbReference>
<dbReference type="SUPFAM" id="SSF109854">
    <property type="entry name" value="DinB/YfiT-like putative metalloenzymes"/>
    <property type="match status" value="1"/>
</dbReference>
<keyword evidence="3" id="KW-1185">Reference proteome</keyword>
<name>A0A3N1CU26_9ACTN</name>
<dbReference type="RefSeq" id="WP_123664267.1">
    <property type="nucleotide sequence ID" value="NZ_RJKE01000001.1"/>
</dbReference>
<proteinExistence type="predicted"/>
<comment type="caution">
    <text evidence="2">The sequence shown here is derived from an EMBL/GenBank/DDBJ whole genome shotgun (WGS) entry which is preliminary data.</text>
</comment>
<sequence>MPTPRAALLLHQLDLAGALLEYHLDGLGDAECLWEPSPVSWSVRPEGPGWAVDWADAEPDPVPTPTIAWLMWHIGYWWTTAAGECFGGGAPARAEIAWPGSAGAAAGWLRGLLAAWRARLAEVTDEELDTRTVRLFGLEQPLAQAAAWVSVELVKNVAEIGSLRLLHAARSAR</sequence>
<evidence type="ECO:0000313" key="2">
    <source>
        <dbReference type="EMBL" id="ROO84684.1"/>
    </source>
</evidence>
<dbReference type="OrthoDB" id="5022306at2"/>
<dbReference type="InterPro" id="IPR024775">
    <property type="entry name" value="DinB-like"/>
</dbReference>
<dbReference type="Pfam" id="PF12867">
    <property type="entry name" value="DinB_2"/>
    <property type="match status" value="1"/>
</dbReference>
<dbReference type="AlphaFoldDB" id="A0A3N1CU26"/>
<gene>
    <name evidence="2" type="ORF">EDD29_2211</name>
</gene>
<dbReference type="InterPro" id="IPR034660">
    <property type="entry name" value="DinB/YfiT-like"/>
</dbReference>
<feature type="domain" description="DinB-like" evidence="1">
    <location>
        <begin position="12"/>
        <end position="160"/>
    </location>
</feature>
<organism evidence="2 3">
    <name type="scientific">Actinocorallia herbida</name>
    <dbReference type="NCBI Taxonomy" id="58109"/>
    <lineage>
        <taxon>Bacteria</taxon>
        <taxon>Bacillati</taxon>
        <taxon>Actinomycetota</taxon>
        <taxon>Actinomycetes</taxon>
        <taxon>Streptosporangiales</taxon>
        <taxon>Thermomonosporaceae</taxon>
        <taxon>Actinocorallia</taxon>
    </lineage>
</organism>
<evidence type="ECO:0000313" key="3">
    <source>
        <dbReference type="Proteomes" id="UP000272400"/>
    </source>
</evidence>
<evidence type="ECO:0000259" key="1">
    <source>
        <dbReference type="Pfam" id="PF12867"/>
    </source>
</evidence>